<gene>
    <name evidence="2" type="ORF">MELIAE_LOCUS3005</name>
</gene>
<feature type="region of interest" description="Disordered" evidence="1">
    <location>
        <begin position="194"/>
        <end position="298"/>
    </location>
</feature>
<organism evidence="2 3">
    <name type="scientific">Brassicogethes aeneus</name>
    <name type="common">Rape pollen beetle</name>
    <name type="synonym">Meligethes aeneus</name>
    <dbReference type="NCBI Taxonomy" id="1431903"/>
    <lineage>
        <taxon>Eukaryota</taxon>
        <taxon>Metazoa</taxon>
        <taxon>Ecdysozoa</taxon>
        <taxon>Arthropoda</taxon>
        <taxon>Hexapoda</taxon>
        <taxon>Insecta</taxon>
        <taxon>Pterygota</taxon>
        <taxon>Neoptera</taxon>
        <taxon>Endopterygota</taxon>
        <taxon>Coleoptera</taxon>
        <taxon>Polyphaga</taxon>
        <taxon>Cucujiformia</taxon>
        <taxon>Nitidulidae</taxon>
        <taxon>Meligethinae</taxon>
        <taxon>Brassicogethes</taxon>
    </lineage>
</organism>
<reference evidence="2" key="1">
    <citation type="submission" date="2021-12" db="EMBL/GenBank/DDBJ databases">
        <authorList>
            <person name="King R."/>
        </authorList>
    </citation>
    <scope>NUCLEOTIDE SEQUENCE</scope>
</reference>
<accession>A0A9P0AXC7</accession>
<sequence>MTNSSPVAAASNDETAAVEDSKDNSVADTDGDTKETMHSAVVFVGRELCQRTMNQNKRFCKGRALSPLKSSAQKFYYGSRAIVFVLTGLCKVRESQSQDLKGNLTSPVARFSVTGLEAGAQYQAALFSYNAKGRSEPAILQAATLRKTKIVYCGSRKRGDSKGWKRSRRRPAVPCNGLFAPKFNSCWKGGSPISKHESSAGECDSDEKNPDIIPQPVDADDLSDYSRKRQHPPQQWQYGPVSHLPPGVYPVQYRGAHPQQRPRPPPREPPIPLQPLATTEEEPSVETPLMANKRESTV</sequence>
<evidence type="ECO:0000313" key="2">
    <source>
        <dbReference type="EMBL" id="CAH0550104.1"/>
    </source>
</evidence>
<feature type="compositionally biased region" description="Basic and acidic residues" evidence="1">
    <location>
        <begin position="19"/>
        <end position="32"/>
    </location>
</feature>
<proteinExistence type="predicted"/>
<dbReference type="EMBL" id="OV121133">
    <property type="protein sequence ID" value="CAH0550104.1"/>
    <property type="molecule type" value="Genomic_DNA"/>
</dbReference>
<keyword evidence="3" id="KW-1185">Reference proteome</keyword>
<evidence type="ECO:0000313" key="3">
    <source>
        <dbReference type="Proteomes" id="UP001154078"/>
    </source>
</evidence>
<feature type="compositionally biased region" description="Pro residues" evidence="1">
    <location>
        <begin position="261"/>
        <end position="273"/>
    </location>
</feature>
<dbReference type="OrthoDB" id="6754352at2759"/>
<protein>
    <recommendedName>
        <fullName evidence="4">Fibronectin type-III domain-containing protein</fullName>
    </recommendedName>
</protein>
<feature type="region of interest" description="Disordered" evidence="1">
    <location>
        <begin position="1"/>
        <end position="32"/>
    </location>
</feature>
<dbReference type="AlphaFoldDB" id="A0A9P0AXC7"/>
<evidence type="ECO:0008006" key="4">
    <source>
        <dbReference type="Google" id="ProtNLM"/>
    </source>
</evidence>
<dbReference type="Proteomes" id="UP001154078">
    <property type="component" value="Chromosome 2"/>
</dbReference>
<evidence type="ECO:0000256" key="1">
    <source>
        <dbReference type="SAM" id="MobiDB-lite"/>
    </source>
</evidence>
<name>A0A9P0AXC7_BRAAE</name>